<dbReference type="EMBL" id="UGMD01000002">
    <property type="protein sequence ID" value="STU84691.1"/>
    <property type="molecule type" value="Genomic_DNA"/>
</dbReference>
<feature type="region of interest" description="Disordered" evidence="1">
    <location>
        <begin position="1"/>
        <end position="24"/>
    </location>
</feature>
<organism evidence="2 3">
    <name type="scientific">Klebsiella pneumoniae</name>
    <dbReference type="NCBI Taxonomy" id="573"/>
    <lineage>
        <taxon>Bacteria</taxon>
        <taxon>Pseudomonadati</taxon>
        <taxon>Pseudomonadota</taxon>
        <taxon>Gammaproteobacteria</taxon>
        <taxon>Enterobacterales</taxon>
        <taxon>Enterobacteriaceae</taxon>
        <taxon>Klebsiella/Raoultella group</taxon>
        <taxon>Klebsiella</taxon>
        <taxon>Klebsiella pneumoniae complex</taxon>
    </lineage>
</organism>
<sequence length="58" mass="6342">MKSPTLCRRRTARQTKQADEYDGDDQSALHLLGVITPFCIPRSGPMRSGLSLPLTASP</sequence>
<evidence type="ECO:0000256" key="1">
    <source>
        <dbReference type="SAM" id="MobiDB-lite"/>
    </source>
</evidence>
<gene>
    <name evidence="2" type="ORF">NCTC204_01801</name>
</gene>
<evidence type="ECO:0000313" key="2">
    <source>
        <dbReference type="EMBL" id="STU84691.1"/>
    </source>
</evidence>
<accession>A0A377ZTD2</accession>
<evidence type="ECO:0000313" key="3">
    <source>
        <dbReference type="Proteomes" id="UP000255192"/>
    </source>
</evidence>
<dbReference type="AlphaFoldDB" id="A0A377ZTD2"/>
<dbReference type="Proteomes" id="UP000255192">
    <property type="component" value="Unassembled WGS sequence"/>
</dbReference>
<name>A0A377ZTD2_KLEPN</name>
<proteinExistence type="predicted"/>
<protein>
    <submittedName>
        <fullName evidence="2">Uncharacterized protein</fullName>
    </submittedName>
</protein>
<reference evidence="2 3" key="1">
    <citation type="submission" date="2018-06" db="EMBL/GenBank/DDBJ databases">
        <authorList>
            <consortium name="Pathogen Informatics"/>
            <person name="Doyle S."/>
        </authorList>
    </citation>
    <scope>NUCLEOTIDE SEQUENCE [LARGE SCALE GENOMIC DNA]</scope>
    <source>
        <strain evidence="2 3">NCTC204</strain>
    </source>
</reference>